<dbReference type="GO" id="GO:0051213">
    <property type="term" value="F:dioxygenase activity"/>
    <property type="evidence" value="ECO:0007669"/>
    <property type="project" value="UniProtKB-KW"/>
</dbReference>
<evidence type="ECO:0000313" key="6">
    <source>
        <dbReference type="EMBL" id="SNZ19870.1"/>
    </source>
</evidence>
<keyword evidence="1" id="KW-0001">2Fe-2S</keyword>
<dbReference type="PANTHER" id="PTHR40261:SF1">
    <property type="entry name" value="RIESKE DOMAIN-CONTAINING PROTEIN"/>
    <property type="match status" value="1"/>
</dbReference>
<keyword evidence="7" id="KW-1185">Reference proteome</keyword>
<name>A0A285PDP2_9HYPH</name>
<protein>
    <submittedName>
        <fullName evidence="6">Ferredoxin subunit of nitrite reductase or a ring-hydroxylating dioxygenase</fullName>
    </submittedName>
</protein>
<accession>A0A285PDP2</accession>
<dbReference type="GO" id="GO:0051537">
    <property type="term" value="F:2 iron, 2 sulfur cluster binding"/>
    <property type="evidence" value="ECO:0007669"/>
    <property type="project" value="UniProtKB-KW"/>
</dbReference>
<keyword evidence="2" id="KW-0479">Metal-binding</keyword>
<dbReference type="RefSeq" id="WP_097154239.1">
    <property type="nucleotide sequence ID" value="NZ_OBEL01000003.1"/>
</dbReference>
<feature type="domain" description="Rieske" evidence="5">
    <location>
        <begin position="51"/>
        <end position="125"/>
    </location>
</feature>
<dbReference type="PANTHER" id="PTHR40261">
    <property type="match status" value="1"/>
</dbReference>
<dbReference type="SUPFAM" id="SSF50022">
    <property type="entry name" value="ISP domain"/>
    <property type="match status" value="1"/>
</dbReference>
<dbReference type="InterPro" id="IPR036922">
    <property type="entry name" value="Rieske_2Fe-2S_sf"/>
</dbReference>
<dbReference type="EMBL" id="OBEL01000003">
    <property type="protein sequence ID" value="SNZ19870.1"/>
    <property type="molecule type" value="Genomic_DNA"/>
</dbReference>
<evidence type="ECO:0000256" key="3">
    <source>
        <dbReference type="ARBA" id="ARBA00023004"/>
    </source>
</evidence>
<evidence type="ECO:0000256" key="2">
    <source>
        <dbReference type="ARBA" id="ARBA00022723"/>
    </source>
</evidence>
<dbReference type="OrthoDB" id="9800776at2"/>
<keyword evidence="6" id="KW-0560">Oxidoreductase</keyword>
<dbReference type="GO" id="GO:0046872">
    <property type="term" value="F:metal ion binding"/>
    <property type="evidence" value="ECO:0007669"/>
    <property type="project" value="UniProtKB-KW"/>
</dbReference>
<sequence length="132" mass="14465">MTNQDIFLCNKSDLKQTGAFGATIDDTNGKLDIVIIDMAFDISASKSFLPSEESLKAYINSCPHLSMPMETFDHEFLDKEDPSLIVCSTHGARFRSTDGFCLSGPCSGSSLTPIPLTFTEEAIYLKIESIDI</sequence>
<dbReference type="Proteomes" id="UP000219439">
    <property type="component" value="Unassembled WGS sequence"/>
</dbReference>
<evidence type="ECO:0000259" key="5">
    <source>
        <dbReference type="PROSITE" id="PS51296"/>
    </source>
</evidence>
<keyword evidence="3" id="KW-0408">Iron</keyword>
<dbReference type="Gene3D" id="2.102.10.10">
    <property type="entry name" value="Rieske [2Fe-2S] iron-sulphur domain"/>
    <property type="match status" value="1"/>
</dbReference>
<dbReference type="InterPro" id="IPR017941">
    <property type="entry name" value="Rieske_2Fe-2S"/>
</dbReference>
<dbReference type="PROSITE" id="PS51296">
    <property type="entry name" value="RIESKE"/>
    <property type="match status" value="1"/>
</dbReference>
<keyword evidence="4" id="KW-0411">Iron-sulfur</keyword>
<evidence type="ECO:0000313" key="7">
    <source>
        <dbReference type="Proteomes" id="UP000219439"/>
    </source>
</evidence>
<reference evidence="6 7" key="1">
    <citation type="submission" date="2017-09" db="EMBL/GenBank/DDBJ databases">
        <authorList>
            <person name="Ehlers B."/>
            <person name="Leendertz F.H."/>
        </authorList>
    </citation>
    <scope>NUCLEOTIDE SEQUENCE [LARGE SCALE GENOMIC DNA]</scope>
    <source>
        <strain evidence="6 7">DSM 18289</strain>
    </source>
</reference>
<proteinExistence type="predicted"/>
<dbReference type="AlphaFoldDB" id="A0A285PDP2"/>
<organism evidence="6 7">
    <name type="scientific">Cohaesibacter gelatinilyticus</name>
    <dbReference type="NCBI Taxonomy" id="372072"/>
    <lineage>
        <taxon>Bacteria</taxon>
        <taxon>Pseudomonadati</taxon>
        <taxon>Pseudomonadota</taxon>
        <taxon>Alphaproteobacteria</taxon>
        <taxon>Hyphomicrobiales</taxon>
        <taxon>Cohaesibacteraceae</taxon>
    </lineage>
</organism>
<evidence type="ECO:0000256" key="1">
    <source>
        <dbReference type="ARBA" id="ARBA00022714"/>
    </source>
</evidence>
<evidence type="ECO:0000256" key="4">
    <source>
        <dbReference type="ARBA" id="ARBA00023014"/>
    </source>
</evidence>
<dbReference type="Pfam" id="PF00355">
    <property type="entry name" value="Rieske"/>
    <property type="match status" value="1"/>
</dbReference>
<gene>
    <name evidence="6" type="ORF">SAMN06265368_2966</name>
</gene>
<keyword evidence="6" id="KW-0223">Dioxygenase</keyword>